<evidence type="ECO:0000256" key="6">
    <source>
        <dbReference type="ARBA" id="ARBA00023157"/>
    </source>
</evidence>
<evidence type="ECO:0000256" key="1">
    <source>
        <dbReference type="ARBA" id="ARBA00001974"/>
    </source>
</evidence>
<dbReference type="Pfam" id="PF01565">
    <property type="entry name" value="FAD_binding_4"/>
    <property type="match status" value="1"/>
</dbReference>
<dbReference type="InterPro" id="IPR006094">
    <property type="entry name" value="Oxid_FAD_bind_N"/>
</dbReference>
<dbReference type="InterPro" id="IPR036318">
    <property type="entry name" value="FAD-bd_PCMH-like_sf"/>
</dbReference>
<evidence type="ECO:0000256" key="8">
    <source>
        <dbReference type="SAM" id="SignalP"/>
    </source>
</evidence>
<feature type="chain" id="PRO_5015123904" evidence="8">
    <location>
        <begin position="24"/>
        <end position="535"/>
    </location>
</feature>
<dbReference type="InterPro" id="IPR012951">
    <property type="entry name" value="BBE"/>
</dbReference>
<dbReference type="AlphaFoldDB" id="A0A2P5ARJ5"/>
<dbReference type="PROSITE" id="PS51387">
    <property type="entry name" value="FAD_PCMH"/>
    <property type="match status" value="1"/>
</dbReference>
<accession>A0A2P5ARJ5</accession>
<proteinExistence type="inferred from homology"/>
<feature type="domain" description="FAD-binding PCMH-type" evidence="9">
    <location>
        <begin position="74"/>
        <end position="248"/>
    </location>
</feature>
<comment type="similarity">
    <text evidence="2">Belongs to the oxygen-dependent FAD-linked oxidoreductase family.</text>
</comment>
<gene>
    <name evidence="10" type="ORF">PanWU01x14_307170</name>
</gene>
<dbReference type="GO" id="GO:0016491">
    <property type="term" value="F:oxidoreductase activity"/>
    <property type="evidence" value="ECO:0007669"/>
    <property type="project" value="InterPro"/>
</dbReference>
<evidence type="ECO:0000256" key="5">
    <source>
        <dbReference type="ARBA" id="ARBA00022827"/>
    </source>
</evidence>
<keyword evidence="4 8" id="KW-0732">Signal</keyword>
<evidence type="ECO:0000256" key="4">
    <source>
        <dbReference type="ARBA" id="ARBA00022729"/>
    </source>
</evidence>
<evidence type="ECO:0000256" key="3">
    <source>
        <dbReference type="ARBA" id="ARBA00022630"/>
    </source>
</evidence>
<sequence length="535" mass="60036">MSNTRMFPLAILLLLNISLLSKASDSVYNTFLQCLENQTNPTDRVSNSVYSQSNSSYNSVLQAYIRNARYNTSSTNKPLLIVTASHVSHVQATVLCSKKLNLQLKIRSGGHDYAGISYVSEDPFVILDLFQLRSVSVDVADQSVWVEAGATLGELYYRIWEKSRVLGFPAGVCPTVGAGGHISGGGYGNLLRKYGLAVDHVLDAQIVNVNGEILDRKSMGEDLFWAIGGGGAASFGVVLSYKLRLVPVPETVTVFRAERILDQDPNVTDLVYQWQQVAPTTNDDLFMRMLIQPISSRVKRGQRTIRATVITEYLGNADDLVSLLTKEFPLLGLKKEDCIETSWIDSVVWWANFDNGTNPNVLLDRNINSANFLIRKSDYVQTPISKDGLEWLWKRMTELGKTGFVFNPYGGKMNEISASETPFPHRAGNLYKIQYSVNWDEADIELERNYTAQIRRLFSYMTPFVSKNPRSAFLNYRDLDIGVNNFGKDSYEEGKVYGVKYFGDNFDRLVKVKSVVDPENFFRNEQSIPTSPSKA</sequence>
<dbReference type="EMBL" id="JXTB01000474">
    <property type="protein sequence ID" value="PON39147.1"/>
    <property type="molecule type" value="Genomic_DNA"/>
</dbReference>
<dbReference type="Gene3D" id="3.30.43.10">
    <property type="entry name" value="Uridine Diphospho-n-acetylenolpyruvylglucosamine Reductase, domain 2"/>
    <property type="match status" value="1"/>
</dbReference>
<organism evidence="10 11">
    <name type="scientific">Parasponia andersonii</name>
    <name type="common">Sponia andersonii</name>
    <dbReference type="NCBI Taxonomy" id="3476"/>
    <lineage>
        <taxon>Eukaryota</taxon>
        <taxon>Viridiplantae</taxon>
        <taxon>Streptophyta</taxon>
        <taxon>Embryophyta</taxon>
        <taxon>Tracheophyta</taxon>
        <taxon>Spermatophyta</taxon>
        <taxon>Magnoliopsida</taxon>
        <taxon>eudicotyledons</taxon>
        <taxon>Gunneridae</taxon>
        <taxon>Pentapetalae</taxon>
        <taxon>rosids</taxon>
        <taxon>fabids</taxon>
        <taxon>Rosales</taxon>
        <taxon>Cannabaceae</taxon>
        <taxon>Parasponia</taxon>
    </lineage>
</organism>
<dbReference type="OrthoDB" id="407275at2759"/>
<dbReference type="Proteomes" id="UP000237105">
    <property type="component" value="Unassembled WGS sequence"/>
</dbReference>
<dbReference type="GO" id="GO:1901696">
    <property type="term" value="P:cannabinoid biosynthetic process"/>
    <property type="evidence" value="ECO:0007669"/>
    <property type="project" value="UniProtKB-ARBA"/>
</dbReference>
<feature type="signal peptide" evidence="8">
    <location>
        <begin position="1"/>
        <end position="23"/>
    </location>
</feature>
<dbReference type="STRING" id="3476.A0A2P5ARJ5"/>
<dbReference type="Pfam" id="PF08031">
    <property type="entry name" value="BBE"/>
    <property type="match status" value="1"/>
</dbReference>
<keyword evidence="5" id="KW-0274">FAD</keyword>
<dbReference type="PANTHER" id="PTHR32448">
    <property type="entry name" value="OS08G0158400 PROTEIN"/>
    <property type="match status" value="1"/>
</dbReference>
<evidence type="ECO:0000259" key="9">
    <source>
        <dbReference type="PROSITE" id="PS51387"/>
    </source>
</evidence>
<reference evidence="11" key="1">
    <citation type="submission" date="2016-06" db="EMBL/GenBank/DDBJ databases">
        <title>Parallel loss of symbiosis genes in relatives of nitrogen-fixing non-legume Parasponia.</title>
        <authorList>
            <person name="Van Velzen R."/>
            <person name="Holmer R."/>
            <person name="Bu F."/>
            <person name="Rutten L."/>
            <person name="Van Zeijl A."/>
            <person name="Liu W."/>
            <person name="Santuari L."/>
            <person name="Cao Q."/>
            <person name="Sharma T."/>
            <person name="Shen D."/>
            <person name="Roswanjaya Y."/>
            <person name="Wardhani T."/>
            <person name="Kalhor M.S."/>
            <person name="Jansen J."/>
            <person name="Van den Hoogen J."/>
            <person name="Gungor B."/>
            <person name="Hartog M."/>
            <person name="Hontelez J."/>
            <person name="Verver J."/>
            <person name="Yang W.-C."/>
            <person name="Schijlen E."/>
            <person name="Repin R."/>
            <person name="Schilthuizen M."/>
            <person name="Schranz E."/>
            <person name="Heidstra R."/>
            <person name="Miyata K."/>
            <person name="Fedorova E."/>
            <person name="Kohlen W."/>
            <person name="Bisseling T."/>
            <person name="Smit S."/>
            <person name="Geurts R."/>
        </authorList>
    </citation>
    <scope>NUCLEOTIDE SEQUENCE [LARGE SCALE GENOMIC DNA]</scope>
    <source>
        <strain evidence="11">cv. WU1-14</strain>
    </source>
</reference>
<protein>
    <submittedName>
        <fullName evidence="10">Xanthine dehydrogenase C subunit</fullName>
    </submittedName>
</protein>
<dbReference type="Gene3D" id="3.40.462.20">
    <property type="match status" value="1"/>
</dbReference>
<dbReference type="InterPro" id="IPR016166">
    <property type="entry name" value="FAD-bd_PCMH"/>
</dbReference>
<keyword evidence="3" id="KW-0285">Flavoprotein</keyword>
<evidence type="ECO:0000313" key="10">
    <source>
        <dbReference type="EMBL" id="PON39147.1"/>
    </source>
</evidence>
<evidence type="ECO:0000256" key="7">
    <source>
        <dbReference type="ARBA" id="ARBA00023180"/>
    </source>
</evidence>
<dbReference type="InterPro" id="IPR016169">
    <property type="entry name" value="FAD-bd_PCMH_sub2"/>
</dbReference>
<name>A0A2P5ARJ5_PARAD</name>
<comment type="caution">
    <text evidence="10">The sequence shown here is derived from an EMBL/GenBank/DDBJ whole genome shotgun (WGS) entry which is preliminary data.</text>
</comment>
<keyword evidence="11" id="KW-1185">Reference proteome</keyword>
<keyword evidence="7" id="KW-0325">Glycoprotein</keyword>
<dbReference type="InterPro" id="IPR016167">
    <property type="entry name" value="FAD-bd_PCMH_sub1"/>
</dbReference>
<dbReference type="SUPFAM" id="SSF56176">
    <property type="entry name" value="FAD-binding/transporter-associated domain-like"/>
    <property type="match status" value="1"/>
</dbReference>
<evidence type="ECO:0000256" key="2">
    <source>
        <dbReference type="ARBA" id="ARBA00005466"/>
    </source>
</evidence>
<dbReference type="FunFam" id="3.30.43.10:FF:000004">
    <property type="entry name" value="Berberine bridge enzyme-like 15"/>
    <property type="match status" value="1"/>
</dbReference>
<evidence type="ECO:0000313" key="11">
    <source>
        <dbReference type="Proteomes" id="UP000237105"/>
    </source>
</evidence>
<dbReference type="GO" id="GO:0071949">
    <property type="term" value="F:FAD binding"/>
    <property type="evidence" value="ECO:0007669"/>
    <property type="project" value="InterPro"/>
</dbReference>
<comment type="cofactor">
    <cofactor evidence="1">
        <name>FAD</name>
        <dbReference type="ChEBI" id="CHEBI:57692"/>
    </cofactor>
</comment>
<dbReference type="Gene3D" id="3.30.465.10">
    <property type="match status" value="1"/>
</dbReference>
<keyword evidence="6" id="KW-1015">Disulfide bond</keyword>